<reference evidence="2 3" key="1">
    <citation type="journal article" date="2013" name="Nature">
        <title>Insights into bilaterian evolution from three spiralian genomes.</title>
        <authorList>
            <person name="Simakov O."/>
            <person name="Marletaz F."/>
            <person name="Cho S.J."/>
            <person name="Edsinger-Gonzales E."/>
            <person name="Havlak P."/>
            <person name="Hellsten U."/>
            <person name="Kuo D.H."/>
            <person name="Larsson T."/>
            <person name="Lv J."/>
            <person name="Arendt D."/>
            <person name="Savage R."/>
            <person name="Osoegawa K."/>
            <person name="de Jong P."/>
            <person name="Grimwood J."/>
            <person name="Chapman J.A."/>
            <person name="Shapiro H."/>
            <person name="Aerts A."/>
            <person name="Otillar R.P."/>
            <person name="Terry A.Y."/>
            <person name="Boore J.L."/>
            <person name="Grigoriev I.V."/>
            <person name="Lindberg D.R."/>
            <person name="Seaver E.C."/>
            <person name="Weisblat D.A."/>
            <person name="Putnam N.H."/>
            <person name="Rokhsar D.S."/>
        </authorList>
    </citation>
    <scope>NUCLEOTIDE SEQUENCE [LARGE SCALE GENOMIC DNA]</scope>
</reference>
<dbReference type="HOGENOM" id="CLU_957392_0_0_1"/>
<evidence type="ECO:0000313" key="3">
    <source>
        <dbReference type="Proteomes" id="UP000030746"/>
    </source>
</evidence>
<accession>V4B121</accession>
<dbReference type="CTD" id="20242243"/>
<dbReference type="OrthoDB" id="10636961at2759"/>
<dbReference type="Proteomes" id="UP000030746">
    <property type="component" value="Unassembled WGS sequence"/>
</dbReference>
<dbReference type="KEGG" id="lgi:LOTGIDRAFT_172929"/>
<keyword evidence="3" id="KW-1185">Reference proteome</keyword>
<sequence>MKKLNIDESEIKLPTLPSSVLIDTPNDRYLRYRDHLNSFQKRHRGFVSNSNNTLPDLGKRQLVRKELNVAAPFRIQSNEFILTKGNNSLDNEMEKPGALNNIRYWSKKYKRLSHTLTDYKIKQSYSWTKLELQADDKQSNMATKSYKAKQSKMRRPRVASSSSSSTLSSSSVGTRIDSPLILYKLSGSSSNVKWTQTLAEFLVRYGFDRTSLCSMTGPTYQSLLSRIDSCVVDTSEYDEFARRKEKTIMDKLPRYTPRYNDYSVTKSELGPCFPVFVSEDSPIRKCGRVRR</sequence>
<name>V4B121_LOTGI</name>
<feature type="compositionally biased region" description="Low complexity" evidence="1">
    <location>
        <begin position="160"/>
        <end position="171"/>
    </location>
</feature>
<evidence type="ECO:0000313" key="2">
    <source>
        <dbReference type="EMBL" id="ESP00996.1"/>
    </source>
</evidence>
<organism evidence="2 3">
    <name type="scientific">Lottia gigantea</name>
    <name type="common">Giant owl limpet</name>
    <dbReference type="NCBI Taxonomy" id="225164"/>
    <lineage>
        <taxon>Eukaryota</taxon>
        <taxon>Metazoa</taxon>
        <taxon>Spiralia</taxon>
        <taxon>Lophotrochozoa</taxon>
        <taxon>Mollusca</taxon>
        <taxon>Gastropoda</taxon>
        <taxon>Patellogastropoda</taxon>
        <taxon>Lottioidea</taxon>
        <taxon>Lottiidae</taxon>
        <taxon>Lottia</taxon>
    </lineage>
</organism>
<protein>
    <submittedName>
        <fullName evidence="2">Uncharacterized protein</fullName>
    </submittedName>
</protein>
<feature type="compositionally biased region" description="Basic residues" evidence="1">
    <location>
        <begin position="146"/>
        <end position="157"/>
    </location>
</feature>
<dbReference type="OMA" id="YMASRIN"/>
<dbReference type="GeneID" id="20242243"/>
<feature type="region of interest" description="Disordered" evidence="1">
    <location>
        <begin position="139"/>
        <end position="172"/>
    </location>
</feature>
<evidence type="ECO:0000256" key="1">
    <source>
        <dbReference type="SAM" id="MobiDB-lite"/>
    </source>
</evidence>
<dbReference type="AlphaFoldDB" id="V4B121"/>
<proteinExistence type="predicted"/>
<gene>
    <name evidence="2" type="ORF">LOTGIDRAFT_172929</name>
</gene>
<dbReference type="RefSeq" id="XP_009048357.1">
    <property type="nucleotide sequence ID" value="XM_009050109.1"/>
</dbReference>
<dbReference type="EMBL" id="KB200592">
    <property type="protein sequence ID" value="ESP00996.1"/>
    <property type="molecule type" value="Genomic_DNA"/>
</dbReference>